<dbReference type="EMBL" id="JBHTIS010001791">
    <property type="protein sequence ID" value="MFD1048780.1"/>
    <property type="molecule type" value="Genomic_DNA"/>
</dbReference>
<dbReference type="PANTHER" id="PTHR37309:SF1">
    <property type="entry name" value="SLR0284 PROTEIN"/>
    <property type="match status" value="1"/>
</dbReference>
<evidence type="ECO:0000313" key="2">
    <source>
        <dbReference type="EMBL" id="MFD1048780.1"/>
    </source>
</evidence>
<feature type="transmembrane region" description="Helical" evidence="1">
    <location>
        <begin position="7"/>
        <end position="26"/>
    </location>
</feature>
<protein>
    <submittedName>
        <fullName evidence="2">Phage holin family protein</fullName>
    </submittedName>
</protein>
<feature type="transmembrane region" description="Helical" evidence="1">
    <location>
        <begin position="32"/>
        <end position="51"/>
    </location>
</feature>
<evidence type="ECO:0000256" key="1">
    <source>
        <dbReference type="SAM" id="Phobius"/>
    </source>
</evidence>
<accession>A0ABW3MDI5</accession>
<sequence>MEFLYRVLATAVAVWAATILPGINLLTGSTAARVGTLVGVALLFGIVNAVLKPIIKVAGCVLYLLTFGLIGLVVNGLLFLFVGWLALQADLPFEVTGFWNGFLGAIIVAVVSFVLTLPLHLKKLVPNGR</sequence>
<gene>
    <name evidence="2" type="ORF">ACFQ1S_26235</name>
</gene>
<organism evidence="2 3">
    <name type="scientific">Kibdelosporangium lantanae</name>
    <dbReference type="NCBI Taxonomy" id="1497396"/>
    <lineage>
        <taxon>Bacteria</taxon>
        <taxon>Bacillati</taxon>
        <taxon>Actinomycetota</taxon>
        <taxon>Actinomycetes</taxon>
        <taxon>Pseudonocardiales</taxon>
        <taxon>Pseudonocardiaceae</taxon>
        <taxon>Kibdelosporangium</taxon>
    </lineage>
</organism>
<comment type="caution">
    <text evidence="2">The sequence shown here is derived from an EMBL/GenBank/DDBJ whole genome shotgun (WGS) entry which is preliminary data.</text>
</comment>
<keyword evidence="1" id="KW-0472">Membrane</keyword>
<dbReference type="Pfam" id="PF04020">
    <property type="entry name" value="Phage_holin_4_2"/>
    <property type="match status" value="1"/>
</dbReference>
<evidence type="ECO:0000313" key="3">
    <source>
        <dbReference type="Proteomes" id="UP001597045"/>
    </source>
</evidence>
<reference evidence="3" key="1">
    <citation type="journal article" date="2019" name="Int. J. Syst. Evol. Microbiol.">
        <title>The Global Catalogue of Microorganisms (GCM) 10K type strain sequencing project: providing services to taxonomists for standard genome sequencing and annotation.</title>
        <authorList>
            <consortium name="The Broad Institute Genomics Platform"/>
            <consortium name="The Broad Institute Genome Sequencing Center for Infectious Disease"/>
            <person name="Wu L."/>
            <person name="Ma J."/>
        </authorList>
    </citation>
    <scope>NUCLEOTIDE SEQUENCE [LARGE SCALE GENOMIC DNA]</scope>
    <source>
        <strain evidence="3">JCM 31486</strain>
    </source>
</reference>
<feature type="transmembrane region" description="Helical" evidence="1">
    <location>
        <begin position="63"/>
        <end position="86"/>
    </location>
</feature>
<feature type="transmembrane region" description="Helical" evidence="1">
    <location>
        <begin position="98"/>
        <end position="121"/>
    </location>
</feature>
<dbReference type="PANTHER" id="PTHR37309">
    <property type="entry name" value="SLR0284 PROTEIN"/>
    <property type="match status" value="1"/>
</dbReference>
<keyword evidence="1" id="KW-1133">Transmembrane helix</keyword>
<name>A0ABW3MDI5_9PSEU</name>
<dbReference type="Proteomes" id="UP001597045">
    <property type="component" value="Unassembled WGS sequence"/>
</dbReference>
<dbReference type="InterPro" id="IPR007165">
    <property type="entry name" value="Phage_holin_4_2"/>
</dbReference>
<proteinExistence type="predicted"/>
<keyword evidence="3" id="KW-1185">Reference proteome</keyword>
<keyword evidence="1" id="KW-0812">Transmembrane</keyword>